<dbReference type="EMBL" id="JACSYB010000001">
    <property type="protein sequence ID" value="MCG8146956.1"/>
    <property type="molecule type" value="Genomic_DNA"/>
</dbReference>
<comment type="caution">
    <text evidence="2">The sequence shown here is derived from an EMBL/GenBank/DDBJ whole genome shotgun (WGS) entry which is preliminary data.</text>
</comment>
<accession>A0A9X2A0Q8</accession>
<organism evidence="2 3">
    <name type="scientific">Moraxella tetraodonis</name>
    <dbReference type="NCBI Taxonomy" id="2767221"/>
    <lineage>
        <taxon>Bacteria</taxon>
        <taxon>Pseudomonadati</taxon>
        <taxon>Pseudomonadota</taxon>
        <taxon>Gammaproteobacteria</taxon>
        <taxon>Moraxellales</taxon>
        <taxon>Moraxellaceae</taxon>
        <taxon>Moraxella</taxon>
    </lineage>
</organism>
<keyword evidence="3" id="KW-1185">Reference proteome</keyword>
<gene>
    <name evidence="2" type="ORF">H9W84_02250</name>
</gene>
<dbReference type="AlphaFoldDB" id="A0A9X2A0Q8"/>
<evidence type="ECO:0000313" key="3">
    <source>
        <dbReference type="Proteomes" id="UP001139238"/>
    </source>
</evidence>
<dbReference type="InterPro" id="IPR014555">
    <property type="entry name" value="RecF-like"/>
</dbReference>
<sequence length="357" mass="41371">MHLESLKIKNFRILEDVTIEKLGHVNLIVGKNNSGKSTVLEALALLASGFNPEVMLFISNNRNVYRHLNTKDTESKVFSIENIISKSNENPFLNWTYIGNQSHYLTFGYVKNGKNNNLDIDRERGYSFTYFIDDRNFMNFEVKAMSNRALFMDMSENSHHMKKKAFNFGYITTNNIDLNLFASSWDKIALTDDENLVLEMLKLIDSDITNLAFLSLVDSETRIPFVRLKNIETRIPLHQMGDGIFRLLQIILEIPKSKNSILLIDEFENGLHYSVQPKVWELIFELAHRFNIQVFATTHSWDCIESFSQVAKDRTDMEGVLFRMGHSVRKSDKGKLIATVFDEDDLYNLTKMNIEVR</sequence>
<dbReference type="InterPro" id="IPR051396">
    <property type="entry name" value="Bact_Antivir_Def_Nuclease"/>
</dbReference>
<dbReference type="Pfam" id="PF13304">
    <property type="entry name" value="AAA_21"/>
    <property type="match status" value="1"/>
</dbReference>
<dbReference type="PANTHER" id="PTHR43581:SF4">
    <property type="entry name" value="ATP_GTP PHOSPHATASE"/>
    <property type="match status" value="1"/>
</dbReference>
<dbReference type="GO" id="GO:0005524">
    <property type="term" value="F:ATP binding"/>
    <property type="evidence" value="ECO:0007669"/>
    <property type="project" value="InterPro"/>
</dbReference>
<dbReference type="PIRSF" id="PIRSF029347">
    <property type="entry name" value="RecF"/>
    <property type="match status" value="1"/>
</dbReference>
<name>A0A9X2A0Q8_9GAMM</name>
<evidence type="ECO:0000313" key="2">
    <source>
        <dbReference type="EMBL" id="MCG8146956.1"/>
    </source>
</evidence>
<dbReference type="Gene3D" id="3.40.50.300">
    <property type="entry name" value="P-loop containing nucleotide triphosphate hydrolases"/>
    <property type="match status" value="1"/>
</dbReference>
<evidence type="ECO:0000259" key="1">
    <source>
        <dbReference type="Pfam" id="PF13304"/>
    </source>
</evidence>
<dbReference type="GO" id="GO:0016887">
    <property type="term" value="F:ATP hydrolysis activity"/>
    <property type="evidence" value="ECO:0007669"/>
    <property type="project" value="InterPro"/>
</dbReference>
<dbReference type="InterPro" id="IPR027417">
    <property type="entry name" value="P-loop_NTPase"/>
</dbReference>
<feature type="domain" description="ATPase AAA-type core" evidence="1">
    <location>
        <begin position="25"/>
        <end position="300"/>
    </location>
</feature>
<dbReference type="PANTHER" id="PTHR43581">
    <property type="entry name" value="ATP/GTP PHOSPHATASE"/>
    <property type="match status" value="1"/>
</dbReference>
<dbReference type="InterPro" id="IPR003959">
    <property type="entry name" value="ATPase_AAA_core"/>
</dbReference>
<dbReference type="SUPFAM" id="SSF52540">
    <property type="entry name" value="P-loop containing nucleoside triphosphate hydrolases"/>
    <property type="match status" value="1"/>
</dbReference>
<dbReference type="RefSeq" id="WP_050325498.1">
    <property type="nucleotide sequence ID" value="NZ_JACSYB010000001.1"/>
</dbReference>
<protein>
    <submittedName>
        <fullName evidence="2">AAA family ATPase</fullName>
    </submittedName>
</protein>
<proteinExistence type="predicted"/>
<dbReference type="Proteomes" id="UP001139238">
    <property type="component" value="Unassembled WGS sequence"/>
</dbReference>
<reference evidence="2" key="1">
    <citation type="submission" date="2021-08" db="EMBL/GenBank/DDBJ databases">
        <title>Complete genome sequence of Moraxella sp strain PS-22.</title>
        <authorList>
            <person name="Das S.K."/>
        </authorList>
    </citation>
    <scope>NUCLEOTIDE SEQUENCE</scope>
    <source>
        <strain evidence="2">PS-22</strain>
    </source>
</reference>